<evidence type="ECO:0000256" key="1">
    <source>
        <dbReference type="ARBA" id="ARBA00022737"/>
    </source>
</evidence>
<dbReference type="Pfam" id="PF00023">
    <property type="entry name" value="Ank"/>
    <property type="match status" value="1"/>
</dbReference>
<evidence type="ECO:0000256" key="3">
    <source>
        <dbReference type="PROSITE-ProRule" id="PRU00023"/>
    </source>
</evidence>
<feature type="repeat" description="ANK" evidence="3">
    <location>
        <begin position="355"/>
        <end position="389"/>
    </location>
</feature>
<proteinExistence type="predicted"/>
<dbReference type="SUPFAM" id="SSF48403">
    <property type="entry name" value="Ankyrin repeat"/>
    <property type="match status" value="1"/>
</dbReference>
<dbReference type="GeneID" id="92083507"/>
<evidence type="ECO:0000256" key="2">
    <source>
        <dbReference type="ARBA" id="ARBA00023043"/>
    </source>
</evidence>
<dbReference type="InterPro" id="IPR002110">
    <property type="entry name" value="Ankyrin_rpt"/>
</dbReference>
<evidence type="ECO:0008006" key="6">
    <source>
        <dbReference type="Google" id="ProtNLM"/>
    </source>
</evidence>
<dbReference type="PROSITE" id="PS50088">
    <property type="entry name" value="ANK_REPEAT"/>
    <property type="match status" value="2"/>
</dbReference>
<keyword evidence="5" id="KW-1185">Reference proteome</keyword>
<dbReference type="RefSeq" id="XP_066692683.1">
    <property type="nucleotide sequence ID" value="XM_066850445.1"/>
</dbReference>
<dbReference type="EMBL" id="JAQQWE010000010">
    <property type="protein sequence ID" value="KAK7937355.1"/>
    <property type="molecule type" value="Genomic_DNA"/>
</dbReference>
<feature type="repeat" description="ANK" evidence="3">
    <location>
        <begin position="179"/>
        <end position="207"/>
    </location>
</feature>
<reference evidence="4 5" key="1">
    <citation type="submission" date="2023-01" db="EMBL/GenBank/DDBJ databases">
        <title>Analysis of 21 Apiospora genomes using comparative genomics revels a genus with tremendous synthesis potential of carbohydrate active enzymes and secondary metabolites.</title>
        <authorList>
            <person name="Sorensen T."/>
        </authorList>
    </citation>
    <scope>NUCLEOTIDE SEQUENCE [LARGE SCALE GENOMIC DNA]</scope>
    <source>
        <strain evidence="4 5">CBS 24483</strain>
    </source>
</reference>
<keyword evidence="2 3" id="KW-0040">ANK repeat</keyword>
<evidence type="ECO:0000313" key="4">
    <source>
        <dbReference type="EMBL" id="KAK7937355.1"/>
    </source>
</evidence>
<dbReference type="Gene3D" id="1.25.40.20">
    <property type="entry name" value="Ankyrin repeat-containing domain"/>
    <property type="match status" value="2"/>
</dbReference>
<accession>A0ABR1PSD5</accession>
<dbReference type="PANTHER" id="PTHR24198:SF165">
    <property type="entry name" value="ANKYRIN REPEAT-CONTAINING PROTEIN-RELATED"/>
    <property type="match status" value="1"/>
</dbReference>
<dbReference type="Proteomes" id="UP001391051">
    <property type="component" value="Unassembled WGS sequence"/>
</dbReference>
<keyword evidence="1" id="KW-0677">Repeat</keyword>
<evidence type="ECO:0000313" key="5">
    <source>
        <dbReference type="Proteomes" id="UP001391051"/>
    </source>
</evidence>
<comment type="caution">
    <text evidence="4">The sequence shown here is derived from an EMBL/GenBank/DDBJ whole genome shotgun (WGS) entry which is preliminary data.</text>
</comment>
<sequence>MEIESMTRRLSCAEISRRLADYQTESDVIFEQHRYEAEAQESHPFEDYLGEFEGSTTWRMPDVNSGLFPDEFHDQLPELNQDGNIKEVQVDWEEAEEPFPRWKSLTILQWACSVGNVATVDMMIDVAERLWVSYCVCPHREAAEYLTQFHDESAIEEIRVDYIEDWKLVDPNFDLIVHPLHLACYMGMQQVVKALIDLGADVNAQCVPFNAPENACRMVEEDNYVDVWLWSGHRCCALSLSMQNDANWDCTQLILKKYPDLSAGFLKKCVHDTFAYANSSLKTLKWFIDQDIGLGPLSKEEAAVDEHRSEDPLREQSIGMVAIHYASEASERFTADILASILEKRPQDINLPNRYGETPLSLALGPGRYNTEQVAFLLANGADPKACPTEEQRAVLTAVQEGEPETEIEEIVTRVRTSRQGAANRDQAQVEAERGQFVRDAERLGIGLRQAQILYEKRVELEVTSDLRNFGWSVDDIVKCALHGRLTEEEGTLCEVRDRVLEEEKRGLRQRNRWSFRLSPTWFYHV</sequence>
<dbReference type="SMART" id="SM00248">
    <property type="entry name" value="ANK"/>
    <property type="match status" value="4"/>
</dbReference>
<gene>
    <name evidence="4" type="ORF">PG986_014223</name>
</gene>
<name>A0ABR1PSD5_9PEZI</name>
<organism evidence="4 5">
    <name type="scientific">Apiospora aurea</name>
    <dbReference type="NCBI Taxonomy" id="335848"/>
    <lineage>
        <taxon>Eukaryota</taxon>
        <taxon>Fungi</taxon>
        <taxon>Dikarya</taxon>
        <taxon>Ascomycota</taxon>
        <taxon>Pezizomycotina</taxon>
        <taxon>Sordariomycetes</taxon>
        <taxon>Xylariomycetidae</taxon>
        <taxon>Amphisphaeriales</taxon>
        <taxon>Apiosporaceae</taxon>
        <taxon>Apiospora</taxon>
    </lineage>
</organism>
<dbReference type="PANTHER" id="PTHR24198">
    <property type="entry name" value="ANKYRIN REPEAT AND PROTEIN KINASE DOMAIN-CONTAINING PROTEIN"/>
    <property type="match status" value="1"/>
</dbReference>
<protein>
    <recommendedName>
        <fullName evidence="6">Ankyrin</fullName>
    </recommendedName>
</protein>
<dbReference type="InterPro" id="IPR036770">
    <property type="entry name" value="Ankyrin_rpt-contain_sf"/>
</dbReference>
<dbReference type="PROSITE" id="PS50297">
    <property type="entry name" value="ANK_REP_REGION"/>
    <property type="match status" value="1"/>
</dbReference>